<gene>
    <name evidence="6" type="ORF">Vafri_20212</name>
</gene>
<dbReference type="Pfam" id="PF03712">
    <property type="entry name" value="Cu2_monoox_C"/>
    <property type="match status" value="1"/>
</dbReference>
<evidence type="ECO:0000259" key="5">
    <source>
        <dbReference type="Pfam" id="PF03712"/>
    </source>
</evidence>
<accession>A0A8J4BQY8</accession>
<feature type="region of interest" description="Disordered" evidence="3">
    <location>
        <begin position="143"/>
        <end position="168"/>
    </location>
</feature>
<dbReference type="PANTHER" id="PTHR10157">
    <property type="entry name" value="DOPAMINE BETA HYDROXYLASE RELATED"/>
    <property type="match status" value="1"/>
</dbReference>
<feature type="non-terminal residue" evidence="6">
    <location>
        <position position="582"/>
    </location>
</feature>
<name>A0A8J4BQY8_9CHLO</name>
<feature type="domain" description="Copper type II ascorbate-dependent monooxygenase N-terminal" evidence="4">
    <location>
        <begin position="184"/>
        <end position="304"/>
    </location>
</feature>
<keyword evidence="7" id="KW-1185">Reference proteome</keyword>
<dbReference type="Gene3D" id="2.60.120.310">
    <property type="entry name" value="Copper type II, ascorbate-dependent monooxygenase, N-terminal domain"/>
    <property type="match status" value="1"/>
</dbReference>
<feature type="domain" description="Copper type II ascorbate-dependent monooxygenase C-terminal" evidence="5">
    <location>
        <begin position="325"/>
        <end position="469"/>
    </location>
</feature>
<keyword evidence="2" id="KW-0325">Glycoprotein</keyword>
<dbReference type="InterPro" id="IPR008977">
    <property type="entry name" value="PHM/PNGase_F_dom_sf"/>
</dbReference>
<dbReference type="InterPro" id="IPR000945">
    <property type="entry name" value="DBH-like"/>
</dbReference>
<dbReference type="Pfam" id="PF01082">
    <property type="entry name" value="Cu2_monooxygen"/>
    <property type="match status" value="1"/>
</dbReference>
<dbReference type="AlphaFoldDB" id="A0A8J4BQY8"/>
<keyword evidence="1" id="KW-1015">Disulfide bond</keyword>
<reference evidence="6" key="1">
    <citation type="journal article" date="2021" name="Proc. Natl. Acad. Sci. U.S.A.">
        <title>Three genomes in the algal genus Volvox reveal the fate of a haploid sex-determining region after a transition to homothallism.</title>
        <authorList>
            <person name="Yamamoto K."/>
            <person name="Hamaji T."/>
            <person name="Kawai-Toyooka H."/>
            <person name="Matsuzaki R."/>
            <person name="Takahashi F."/>
            <person name="Nishimura Y."/>
            <person name="Kawachi M."/>
            <person name="Noguchi H."/>
            <person name="Minakuchi Y."/>
            <person name="Umen J.G."/>
            <person name="Toyoda A."/>
            <person name="Nozaki H."/>
        </authorList>
    </citation>
    <scope>NUCLEOTIDE SEQUENCE</scope>
    <source>
        <strain evidence="6">NIES-3780</strain>
    </source>
</reference>
<dbReference type="GO" id="GO:0005507">
    <property type="term" value="F:copper ion binding"/>
    <property type="evidence" value="ECO:0007669"/>
    <property type="project" value="InterPro"/>
</dbReference>
<evidence type="ECO:0000313" key="6">
    <source>
        <dbReference type="EMBL" id="GIL66734.1"/>
    </source>
</evidence>
<proteinExistence type="predicted"/>
<evidence type="ECO:0000259" key="4">
    <source>
        <dbReference type="Pfam" id="PF01082"/>
    </source>
</evidence>
<dbReference type="Gene3D" id="2.60.120.230">
    <property type="match status" value="1"/>
</dbReference>
<dbReference type="PANTHER" id="PTHR10157:SF23">
    <property type="entry name" value="MOXD1 HOMOLOG 1"/>
    <property type="match status" value="1"/>
</dbReference>
<evidence type="ECO:0008006" key="8">
    <source>
        <dbReference type="Google" id="ProtNLM"/>
    </source>
</evidence>
<evidence type="ECO:0000256" key="2">
    <source>
        <dbReference type="ARBA" id="ARBA00023180"/>
    </source>
</evidence>
<dbReference type="InterPro" id="IPR036939">
    <property type="entry name" value="Cu2_ascorb_mOase_N_sf"/>
</dbReference>
<organism evidence="6 7">
    <name type="scientific">Volvox africanus</name>
    <dbReference type="NCBI Taxonomy" id="51714"/>
    <lineage>
        <taxon>Eukaryota</taxon>
        <taxon>Viridiplantae</taxon>
        <taxon>Chlorophyta</taxon>
        <taxon>core chlorophytes</taxon>
        <taxon>Chlorophyceae</taxon>
        <taxon>CS clade</taxon>
        <taxon>Chlamydomonadales</taxon>
        <taxon>Volvocaceae</taxon>
        <taxon>Volvox</taxon>
    </lineage>
</organism>
<evidence type="ECO:0000313" key="7">
    <source>
        <dbReference type="Proteomes" id="UP000747399"/>
    </source>
</evidence>
<dbReference type="InterPro" id="IPR014784">
    <property type="entry name" value="Cu2_ascorb_mOase-like_C"/>
</dbReference>
<dbReference type="SUPFAM" id="SSF49742">
    <property type="entry name" value="PHM/PNGase F"/>
    <property type="match status" value="2"/>
</dbReference>
<protein>
    <recommendedName>
        <fullName evidence="8">DOMON domain-containing protein</fullName>
    </recommendedName>
</protein>
<sequence length="582" mass="61489">DVTLLGAPISGDGRTLAVVTRPLKTCDPWDWPIMVGVPQTVSWAYGRNWPSQHIMRGNNAVVFVPEADRLWGATNASAAPPGATPAVTPVPGASAAANPAAAAADGGGGSSVADVNEALLAPKYFANKRGVTVLEDVDDVGKGHVDDGDEESHVASDGSDVGGGSGGRHMPTVAAASEPVTELDVLMPNITIPDNQTTSYLCVYVTLPHDRKYHIVRTLGLPKSRLIHHMLLYACEDPPPAAIAGRKDVFACLGIGGGEGCTTFHVGWAPGQDVGDFPPTVGLPMGERGSTYFSLQVHYNNPERISGTSDDSGFRLSYTPRLRPYDVGVLTIGQQAISIPPEIPNFGLRTNVCPSTCTSRLKEPLRVLFSGLHMHTLGRSILTRHIRNGTELPPLGSKRFYDFNFQSFDPVPLDSSILLPGDVLLTTCSYDSTSRTNTTRYGESTTDEMCYNFISYYPRDPNFMGCMSMDAAGDPRVAMCGSSEEVAAIRAALAKLGKPPGGGGGAAITTASATDHVAGAAGMARDGTTNLAVQKPHIVNLSAVPSLAPFFKSGALARVPPSDLQYKPYSKDCASMWYAAAE</sequence>
<dbReference type="InterPro" id="IPR024548">
    <property type="entry name" value="Cu2_monoox_C"/>
</dbReference>
<dbReference type="EMBL" id="BNCO01000089">
    <property type="protein sequence ID" value="GIL66734.1"/>
    <property type="molecule type" value="Genomic_DNA"/>
</dbReference>
<feature type="compositionally biased region" description="Basic and acidic residues" evidence="3">
    <location>
        <begin position="143"/>
        <end position="154"/>
    </location>
</feature>
<dbReference type="Proteomes" id="UP000747399">
    <property type="component" value="Unassembled WGS sequence"/>
</dbReference>
<dbReference type="GO" id="GO:0004500">
    <property type="term" value="F:dopamine beta-monooxygenase activity"/>
    <property type="evidence" value="ECO:0007669"/>
    <property type="project" value="InterPro"/>
</dbReference>
<comment type="caution">
    <text evidence="6">The sequence shown here is derived from an EMBL/GenBank/DDBJ whole genome shotgun (WGS) entry which is preliminary data.</text>
</comment>
<evidence type="ECO:0000256" key="1">
    <source>
        <dbReference type="ARBA" id="ARBA00023157"/>
    </source>
</evidence>
<dbReference type="InterPro" id="IPR000323">
    <property type="entry name" value="Cu2_ascorb_mOase_N"/>
</dbReference>
<evidence type="ECO:0000256" key="3">
    <source>
        <dbReference type="SAM" id="MobiDB-lite"/>
    </source>
</evidence>